<feature type="region of interest" description="Disordered" evidence="1">
    <location>
        <begin position="287"/>
        <end position="366"/>
    </location>
</feature>
<dbReference type="EMBL" id="JAUTDP010000015">
    <property type="protein sequence ID" value="KAK3388695.1"/>
    <property type="molecule type" value="Genomic_DNA"/>
</dbReference>
<name>A0AAE0NWE6_SORBR</name>
<evidence type="ECO:0008006" key="6">
    <source>
        <dbReference type="Google" id="ProtNLM"/>
    </source>
</evidence>
<keyword evidence="2" id="KW-0472">Membrane</keyword>
<evidence type="ECO:0000313" key="5">
    <source>
        <dbReference type="Proteomes" id="UP001281003"/>
    </source>
</evidence>
<feature type="signal peptide" evidence="3">
    <location>
        <begin position="1"/>
        <end position="31"/>
    </location>
</feature>
<keyword evidence="2" id="KW-1133">Transmembrane helix</keyword>
<comment type="caution">
    <text evidence="4">The sequence shown here is derived from an EMBL/GenBank/DDBJ whole genome shotgun (WGS) entry which is preliminary data.</text>
</comment>
<reference evidence="4" key="1">
    <citation type="journal article" date="2023" name="Mol. Phylogenet. Evol.">
        <title>Genome-scale phylogeny and comparative genomics of the fungal order Sordariales.</title>
        <authorList>
            <person name="Hensen N."/>
            <person name="Bonometti L."/>
            <person name="Westerberg I."/>
            <person name="Brannstrom I.O."/>
            <person name="Guillou S."/>
            <person name="Cros-Aarteil S."/>
            <person name="Calhoun S."/>
            <person name="Haridas S."/>
            <person name="Kuo A."/>
            <person name="Mondo S."/>
            <person name="Pangilinan J."/>
            <person name="Riley R."/>
            <person name="LaButti K."/>
            <person name="Andreopoulos B."/>
            <person name="Lipzen A."/>
            <person name="Chen C."/>
            <person name="Yan M."/>
            <person name="Daum C."/>
            <person name="Ng V."/>
            <person name="Clum A."/>
            <person name="Steindorff A."/>
            <person name="Ohm R.A."/>
            <person name="Martin F."/>
            <person name="Silar P."/>
            <person name="Natvig D.O."/>
            <person name="Lalanne C."/>
            <person name="Gautier V."/>
            <person name="Ament-Velasquez S.L."/>
            <person name="Kruys A."/>
            <person name="Hutchinson M.I."/>
            <person name="Powell A.J."/>
            <person name="Barry K."/>
            <person name="Miller A.N."/>
            <person name="Grigoriev I.V."/>
            <person name="Debuchy R."/>
            <person name="Gladieux P."/>
            <person name="Hiltunen Thoren M."/>
            <person name="Johannesson H."/>
        </authorList>
    </citation>
    <scope>NUCLEOTIDE SEQUENCE</scope>
    <source>
        <strain evidence="4">FGSC 1904</strain>
    </source>
</reference>
<dbReference type="AlphaFoldDB" id="A0AAE0NWE6"/>
<feature type="transmembrane region" description="Helical" evidence="2">
    <location>
        <begin position="257"/>
        <end position="282"/>
    </location>
</feature>
<evidence type="ECO:0000313" key="4">
    <source>
        <dbReference type="EMBL" id="KAK3388695.1"/>
    </source>
</evidence>
<sequence>MLQRLLGQRPATALLLWVVGIVLIDFPPVQAYNDYTVDYVYPKAMDSLTGKRTTFYQNDVVLITYKTDLTVKEISMWCGPVNTNGQGPDQAVDVRLTLPVTSDTKNIDFNTGNTVLRYRFGELYRYPRLTSAECFFKASGHAIVHGETEQHESDSDSFILFHQSLRPGDVPQILGPDGAMTEVKVDGKVVSTIRHWLTTSTSTIPPPSQTAISTTTGISAAAAGDASPTTPPTNSTAEINDTGAKKEEEAAGGLSKVAIIGIGAGGGTLVVIIAVLSFLLFWTRRKSRGSRPTGASPDVAASSDDGSDNVAIEKGGHVGGGGGGGGGAKPEKGSSLPYFKAELEDTPSKPQWNELDGTCYSQDEKKEKLPQVAELGGIERRHDVNGGDWQHRYELA</sequence>
<feature type="compositionally biased region" description="Gly residues" evidence="1">
    <location>
        <begin position="317"/>
        <end position="328"/>
    </location>
</feature>
<proteinExistence type="predicted"/>
<feature type="region of interest" description="Disordered" evidence="1">
    <location>
        <begin position="220"/>
        <end position="247"/>
    </location>
</feature>
<evidence type="ECO:0000256" key="3">
    <source>
        <dbReference type="SAM" id="SignalP"/>
    </source>
</evidence>
<keyword evidence="5" id="KW-1185">Reference proteome</keyword>
<evidence type="ECO:0000256" key="1">
    <source>
        <dbReference type="SAM" id="MobiDB-lite"/>
    </source>
</evidence>
<dbReference type="Proteomes" id="UP001281003">
    <property type="component" value="Unassembled WGS sequence"/>
</dbReference>
<keyword evidence="2" id="KW-0812">Transmembrane</keyword>
<evidence type="ECO:0000256" key="2">
    <source>
        <dbReference type="SAM" id="Phobius"/>
    </source>
</evidence>
<organism evidence="4 5">
    <name type="scientific">Sordaria brevicollis</name>
    <dbReference type="NCBI Taxonomy" id="83679"/>
    <lineage>
        <taxon>Eukaryota</taxon>
        <taxon>Fungi</taxon>
        <taxon>Dikarya</taxon>
        <taxon>Ascomycota</taxon>
        <taxon>Pezizomycotina</taxon>
        <taxon>Sordariomycetes</taxon>
        <taxon>Sordariomycetidae</taxon>
        <taxon>Sordariales</taxon>
        <taxon>Sordariaceae</taxon>
        <taxon>Sordaria</taxon>
    </lineage>
</organism>
<keyword evidence="3" id="KW-0732">Signal</keyword>
<reference evidence="4" key="2">
    <citation type="submission" date="2023-07" db="EMBL/GenBank/DDBJ databases">
        <authorList>
            <consortium name="Lawrence Berkeley National Laboratory"/>
            <person name="Haridas S."/>
            <person name="Hensen N."/>
            <person name="Bonometti L."/>
            <person name="Westerberg I."/>
            <person name="Brannstrom I.O."/>
            <person name="Guillou S."/>
            <person name="Cros-Aarteil S."/>
            <person name="Calhoun S."/>
            <person name="Kuo A."/>
            <person name="Mondo S."/>
            <person name="Pangilinan J."/>
            <person name="Riley R."/>
            <person name="LaButti K."/>
            <person name="Andreopoulos B."/>
            <person name="Lipzen A."/>
            <person name="Chen C."/>
            <person name="Yanf M."/>
            <person name="Daum C."/>
            <person name="Ng V."/>
            <person name="Clum A."/>
            <person name="Steindorff A."/>
            <person name="Ohm R."/>
            <person name="Martin F."/>
            <person name="Silar P."/>
            <person name="Natvig D."/>
            <person name="Lalanne C."/>
            <person name="Gautier V."/>
            <person name="Ament-velasquez S.L."/>
            <person name="Kruys A."/>
            <person name="Hutchinson M.I."/>
            <person name="Powell A.J."/>
            <person name="Barry K."/>
            <person name="Miller A.N."/>
            <person name="Grigoriev I.V."/>
            <person name="Debuchy R."/>
            <person name="Gladieux P."/>
            <person name="Thoren M.H."/>
            <person name="Johannesson H."/>
        </authorList>
    </citation>
    <scope>NUCLEOTIDE SEQUENCE</scope>
    <source>
        <strain evidence="4">FGSC 1904</strain>
    </source>
</reference>
<feature type="chain" id="PRO_5042097351" description="Mid2 domain-containing protein" evidence="3">
    <location>
        <begin position="32"/>
        <end position="396"/>
    </location>
</feature>
<protein>
    <recommendedName>
        <fullName evidence="6">Mid2 domain-containing protein</fullName>
    </recommendedName>
</protein>
<gene>
    <name evidence="4" type="ORF">B0T20DRAFT_100165</name>
</gene>
<accession>A0AAE0NWE6</accession>